<reference evidence="2 3" key="1">
    <citation type="submission" date="2020-01" db="EMBL/GenBank/DDBJ databases">
        <title>Insect and environment-associated Actinomycetes.</title>
        <authorList>
            <person name="Currrie C."/>
            <person name="Chevrette M."/>
            <person name="Carlson C."/>
            <person name="Stubbendieck R."/>
            <person name="Wendt-Pienkowski E."/>
        </authorList>
    </citation>
    <scope>NUCLEOTIDE SEQUENCE [LARGE SCALE GENOMIC DNA]</scope>
    <source>
        <strain evidence="2 3">SID8386</strain>
    </source>
</reference>
<dbReference type="EMBL" id="JAAGNC010000189">
    <property type="protein sequence ID" value="NEC61104.1"/>
    <property type="molecule type" value="Genomic_DNA"/>
</dbReference>
<dbReference type="RefSeq" id="WP_067587608.1">
    <property type="nucleotide sequence ID" value="NZ_JAAGNC010000189.1"/>
</dbReference>
<accession>A0ABX0C195</accession>
<feature type="domain" description="AB hydrolase-1" evidence="1">
    <location>
        <begin position="36"/>
        <end position="276"/>
    </location>
</feature>
<dbReference type="InterPro" id="IPR000073">
    <property type="entry name" value="AB_hydrolase_1"/>
</dbReference>
<dbReference type="PANTHER" id="PTHR43194:SF2">
    <property type="entry name" value="PEROXISOMAL MEMBRANE PROTEIN LPX1"/>
    <property type="match status" value="1"/>
</dbReference>
<dbReference type="Gene3D" id="3.40.50.1820">
    <property type="entry name" value="alpha/beta hydrolase"/>
    <property type="match status" value="1"/>
</dbReference>
<dbReference type="GO" id="GO:0016787">
    <property type="term" value="F:hydrolase activity"/>
    <property type="evidence" value="ECO:0007669"/>
    <property type="project" value="UniProtKB-KW"/>
</dbReference>
<dbReference type="InterPro" id="IPR029058">
    <property type="entry name" value="AB_hydrolase_fold"/>
</dbReference>
<dbReference type="SUPFAM" id="SSF53474">
    <property type="entry name" value="alpha/beta-Hydrolases"/>
    <property type="match status" value="1"/>
</dbReference>
<sequence length="291" mass="32308">MSSVKIDFPVQTDDAPATFAAHLYRARGRRRGILQVLVHGVSYDHRYWDAARINGEDYSYTGYMTERGYDVLAVDLPGVGASSRPGGDAVGFDYTADALARAVAEVRDRLGGNTLVALAGHSLGSLVAIHTQIRWETGDFLIDTCTGYVGATFPSPHGPGVREESWKEPYASHDAEHRARVFYHSPNADPDVIAYDNNTLRNSIPRRIWQDSVTFRDAPDRSGVEKVKCPVFIQLGEFDPVLPAKFAEEERALWPADTTVIVEQVEGVGHSLNLHRDPARGWRSIDRFLRS</sequence>
<dbReference type="Pfam" id="PF12697">
    <property type="entry name" value="Abhydrolase_6"/>
    <property type="match status" value="1"/>
</dbReference>
<comment type="caution">
    <text evidence="2">The sequence shown here is derived from an EMBL/GenBank/DDBJ whole genome shotgun (WGS) entry which is preliminary data.</text>
</comment>
<protein>
    <submittedName>
        <fullName evidence="2">Alpha/beta hydrolase</fullName>
    </submittedName>
</protein>
<proteinExistence type="predicted"/>
<keyword evidence="3" id="KW-1185">Reference proteome</keyword>
<evidence type="ECO:0000313" key="2">
    <source>
        <dbReference type="EMBL" id="NEC61104.1"/>
    </source>
</evidence>
<organism evidence="2 3">
    <name type="scientific">Amycolatopsis rubida</name>
    <dbReference type="NCBI Taxonomy" id="112413"/>
    <lineage>
        <taxon>Bacteria</taxon>
        <taxon>Bacillati</taxon>
        <taxon>Actinomycetota</taxon>
        <taxon>Actinomycetes</taxon>
        <taxon>Pseudonocardiales</taxon>
        <taxon>Pseudonocardiaceae</taxon>
        <taxon>Amycolatopsis</taxon>
    </lineage>
</organism>
<dbReference type="InterPro" id="IPR050228">
    <property type="entry name" value="Carboxylesterase_BioH"/>
</dbReference>
<dbReference type="PRINTS" id="PR00111">
    <property type="entry name" value="ABHYDROLASE"/>
</dbReference>
<gene>
    <name evidence="2" type="ORF">G3I59_37290</name>
</gene>
<dbReference type="PANTHER" id="PTHR43194">
    <property type="entry name" value="HYDROLASE ALPHA/BETA FOLD FAMILY"/>
    <property type="match status" value="1"/>
</dbReference>
<keyword evidence="2" id="KW-0378">Hydrolase</keyword>
<evidence type="ECO:0000313" key="3">
    <source>
        <dbReference type="Proteomes" id="UP000470404"/>
    </source>
</evidence>
<evidence type="ECO:0000259" key="1">
    <source>
        <dbReference type="Pfam" id="PF12697"/>
    </source>
</evidence>
<dbReference type="Proteomes" id="UP000470404">
    <property type="component" value="Unassembled WGS sequence"/>
</dbReference>
<name>A0ABX0C195_9PSEU</name>